<comment type="caution">
    <text evidence="2">The sequence shown here is derived from an EMBL/GenBank/DDBJ whole genome shotgun (WGS) entry which is preliminary data.</text>
</comment>
<gene>
    <name evidence="2" type="ORF">GCM10010302_75240</name>
</gene>
<dbReference type="RefSeq" id="WP_344170112.1">
    <property type="nucleotide sequence ID" value="NZ_BAAABV010000038.1"/>
</dbReference>
<dbReference type="EMBL" id="BAAABV010000038">
    <property type="protein sequence ID" value="GAA0325071.1"/>
    <property type="molecule type" value="Genomic_DNA"/>
</dbReference>
<dbReference type="InterPro" id="IPR000182">
    <property type="entry name" value="GNAT_dom"/>
</dbReference>
<organism evidence="2 3">
    <name type="scientific">Streptomyces polychromogenes</name>
    <dbReference type="NCBI Taxonomy" id="67342"/>
    <lineage>
        <taxon>Bacteria</taxon>
        <taxon>Bacillati</taxon>
        <taxon>Actinomycetota</taxon>
        <taxon>Actinomycetes</taxon>
        <taxon>Kitasatosporales</taxon>
        <taxon>Streptomycetaceae</taxon>
        <taxon>Streptomyces</taxon>
    </lineage>
</organism>
<evidence type="ECO:0000313" key="2">
    <source>
        <dbReference type="EMBL" id="GAA0325071.1"/>
    </source>
</evidence>
<dbReference type="InterPro" id="IPR016181">
    <property type="entry name" value="Acyl_CoA_acyltransferase"/>
</dbReference>
<dbReference type="PANTHER" id="PTHR43610">
    <property type="entry name" value="BLL6696 PROTEIN"/>
    <property type="match status" value="1"/>
</dbReference>
<evidence type="ECO:0000313" key="3">
    <source>
        <dbReference type="Proteomes" id="UP001501867"/>
    </source>
</evidence>
<accession>A0ABN0W4Q3</accession>
<protein>
    <submittedName>
        <fullName evidence="2">GNAT family protein</fullName>
    </submittedName>
</protein>
<dbReference type="SUPFAM" id="SSF55729">
    <property type="entry name" value="Acyl-CoA N-acyltransferases (Nat)"/>
    <property type="match status" value="1"/>
</dbReference>
<dbReference type="Pfam" id="PF13302">
    <property type="entry name" value="Acetyltransf_3"/>
    <property type="match status" value="1"/>
</dbReference>
<keyword evidence="3" id="KW-1185">Reference proteome</keyword>
<dbReference type="Gene3D" id="3.40.630.30">
    <property type="match status" value="1"/>
</dbReference>
<dbReference type="PANTHER" id="PTHR43610:SF1">
    <property type="entry name" value="N-ACETYLTRANSFERASE DOMAIN-CONTAINING PROTEIN"/>
    <property type="match status" value="1"/>
</dbReference>
<reference evidence="2 3" key="1">
    <citation type="journal article" date="2019" name="Int. J. Syst. Evol. Microbiol.">
        <title>The Global Catalogue of Microorganisms (GCM) 10K type strain sequencing project: providing services to taxonomists for standard genome sequencing and annotation.</title>
        <authorList>
            <consortium name="The Broad Institute Genomics Platform"/>
            <consortium name="The Broad Institute Genome Sequencing Center for Infectious Disease"/>
            <person name="Wu L."/>
            <person name="Ma J."/>
        </authorList>
    </citation>
    <scope>NUCLEOTIDE SEQUENCE [LARGE SCALE GENOMIC DNA]</scope>
    <source>
        <strain evidence="2 3">JCM 4505</strain>
    </source>
</reference>
<dbReference type="Proteomes" id="UP001501867">
    <property type="component" value="Unassembled WGS sequence"/>
</dbReference>
<proteinExistence type="predicted"/>
<evidence type="ECO:0000259" key="1">
    <source>
        <dbReference type="Pfam" id="PF13302"/>
    </source>
</evidence>
<sequence length="206" mass="23193">MDPMSSSAAKTPAAVTLLGRHVRLEPLTRAHLMDLFAAGGGDEEVWRWLPVPTPRTQEEMRALLDKLIADCDAGTRVAFAVVQLATGRAVGWTTYGFFSSGDERLEIGWTWYGRTAWRTAVNTESKLLLLTHAFEDLGMGRVCWRTDHLNTRSQEAIARLGAVREGVFRREMRRPDGSWRDTVFYAMLKDEWPIAKERLTARLAAG</sequence>
<feature type="domain" description="N-acetyltransferase" evidence="1">
    <location>
        <begin position="22"/>
        <end position="162"/>
    </location>
</feature>
<name>A0ABN0W4Q3_9ACTN</name>